<accession>A0A1I3QYN4</accession>
<dbReference type="STRING" id="115433.SAMN05421835_10565"/>
<dbReference type="InterPro" id="IPR036291">
    <property type="entry name" value="NAD(P)-bd_dom_sf"/>
</dbReference>
<organism evidence="2 3">
    <name type="scientific">Amycolatopsis sacchari</name>
    <dbReference type="NCBI Taxonomy" id="115433"/>
    <lineage>
        <taxon>Bacteria</taxon>
        <taxon>Bacillati</taxon>
        <taxon>Actinomycetota</taxon>
        <taxon>Actinomycetes</taxon>
        <taxon>Pseudonocardiales</taxon>
        <taxon>Pseudonocardiaceae</taxon>
        <taxon>Amycolatopsis</taxon>
    </lineage>
</organism>
<evidence type="ECO:0000313" key="3">
    <source>
        <dbReference type="Proteomes" id="UP000199025"/>
    </source>
</evidence>
<reference evidence="2 3" key="1">
    <citation type="submission" date="2016-10" db="EMBL/GenBank/DDBJ databases">
        <authorList>
            <person name="de Groot N.N."/>
        </authorList>
    </citation>
    <scope>NUCLEOTIDE SEQUENCE [LARGE SCALE GENOMIC DNA]</scope>
    <source>
        <strain evidence="2 3">DSM 44468</strain>
    </source>
</reference>
<dbReference type="Gene3D" id="3.90.180.10">
    <property type="entry name" value="Medium-chain alcohol dehydrogenases, catalytic domain"/>
    <property type="match status" value="1"/>
</dbReference>
<feature type="compositionally biased region" description="Basic and acidic residues" evidence="1">
    <location>
        <begin position="117"/>
        <end position="126"/>
    </location>
</feature>
<evidence type="ECO:0000313" key="2">
    <source>
        <dbReference type="EMBL" id="SFJ39284.1"/>
    </source>
</evidence>
<dbReference type="Proteomes" id="UP000199025">
    <property type="component" value="Unassembled WGS sequence"/>
</dbReference>
<dbReference type="InterPro" id="IPR050700">
    <property type="entry name" value="YIM1/Zinc_Alcohol_DH_Fams"/>
</dbReference>
<feature type="region of interest" description="Disordered" evidence="1">
    <location>
        <begin position="90"/>
        <end position="128"/>
    </location>
</feature>
<gene>
    <name evidence="2" type="ORF">SAMN05421835_10565</name>
</gene>
<keyword evidence="3" id="KW-1185">Reference proteome</keyword>
<evidence type="ECO:0000256" key="1">
    <source>
        <dbReference type="SAM" id="MobiDB-lite"/>
    </source>
</evidence>
<name>A0A1I3QYN4_9PSEU</name>
<proteinExistence type="predicted"/>
<feature type="compositionally biased region" description="Basic and acidic residues" evidence="1">
    <location>
        <begin position="97"/>
        <end position="110"/>
    </location>
</feature>
<protein>
    <recommendedName>
        <fullName evidence="4">Zinc-binding dehydrogenase</fullName>
    </recommendedName>
</protein>
<dbReference type="EMBL" id="FORP01000005">
    <property type="protein sequence ID" value="SFJ39284.1"/>
    <property type="molecule type" value="Genomic_DNA"/>
</dbReference>
<dbReference type="SUPFAM" id="SSF51735">
    <property type="entry name" value="NAD(P)-binding Rossmann-fold domains"/>
    <property type="match status" value="1"/>
</dbReference>
<dbReference type="Gene3D" id="3.40.50.720">
    <property type="entry name" value="NAD(P)-binding Rossmann-like Domain"/>
    <property type="match status" value="1"/>
</dbReference>
<dbReference type="PANTHER" id="PTHR11695">
    <property type="entry name" value="ALCOHOL DEHYDROGENASE RELATED"/>
    <property type="match status" value="1"/>
</dbReference>
<dbReference type="PANTHER" id="PTHR11695:SF294">
    <property type="entry name" value="RETICULON-4-INTERACTING PROTEIN 1, MITOCHONDRIAL"/>
    <property type="match status" value="1"/>
</dbReference>
<evidence type="ECO:0008006" key="4">
    <source>
        <dbReference type="Google" id="ProtNLM"/>
    </source>
</evidence>
<sequence>MRVAGTAFNPVDGVIRAGFLFVVAPAEVLTSAPATVPLTDAAALPSAALTAWQALFEHAQVQSGQRVLINGAGGGVGGYTIQFAVRTGATRARGRGLHRDPAHGSGDRTGRRTGQPRAHEQGERGAFRGRVVLAP</sequence>
<dbReference type="AlphaFoldDB" id="A0A1I3QYN4"/>